<dbReference type="GO" id="GO:2001294">
    <property type="term" value="P:malonyl-CoA catabolic process"/>
    <property type="evidence" value="ECO:0007669"/>
    <property type="project" value="TreeGrafter"/>
</dbReference>
<dbReference type="GO" id="GO:0050080">
    <property type="term" value="F:malonyl-CoA decarboxylase activity"/>
    <property type="evidence" value="ECO:0007669"/>
    <property type="project" value="InterPro"/>
</dbReference>
<dbReference type="GO" id="GO:0006085">
    <property type="term" value="P:acetyl-CoA biosynthetic process"/>
    <property type="evidence" value="ECO:0007669"/>
    <property type="project" value="TreeGrafter"/>
</dbReference>
<dbReference type="PANTHER" id="PTHR28641:SF1">
    <property type="entry name" value="MALONYL-COA DECARBOXYLASE, MITOCHONDRIAL"/>
    <property type="match status" value="1"/>
</dbReference>
<dbReference type="GO" id="GO:0005759">
    <property type="term" value="C:mitochondrial matrix"/>
    <property type="evidence" value="ECO:0007669"/>
    <property type="project" value="TreeGrafter"/>
</dbReference>
<protein>
    <submittedName>
        <fullName evidence="4">Malonyl-CoA decarboxylase</fullName>
    </submittedName>
</protein>
<dbReference type="WBParaSite" id="ACRNAN_scaffold6615.g19386.t1">
    <property type="protein sequence ID" value="ACRNAN_scaffold6615.g19386.t1"/>
    <property type="gene ID" value="ACRNAN_scaffold6615.g19386"/>
</dbReference>
<dbReference type="InterPro" id="IPR038351">
    <property type="entry name" value="MCD_N_sf"/>
</dbReference>
<dbReference type="InterPro" id="IPR007956">
    <property type="entry name" value="Malonyl_CoA_deC_C"/>
</dbReference>
<accession>A0A914EB94</accession>
<reference evidence="4" key="1">
    <citation type="submission" date="2022-11" db="UniProtKB">
        <authorList>
            <consortium name="WormBaseParasite"/>
        </authorList>
    </citation>
    <scope>IDENTIFICATION</scope>
</reference>
<sequence>MGANERSEVISFLSKDYAVDHEKIKNAITKYEKNQQAFPDLTIATKPHYYDLLKSIGNLSNGVKFVCDFRADLLQEIKSKSEDLLPLRRLDNTAKDLLTLWFCNSNLRLERLTWKSPADILQKVAQKEAVHPVHGLIDMQRRVGPCRRCFVFMHESMPREPLVIVHVALMDKIADNLQDIIKRVQISAEDEEQANTAIYYSISSTQQGLSGIDLGNMLIKNVVLELQKETPQIHQHSTLSPIPGFRSWLIRVLKGHSEFGEVIDDKTIQLAQTETNITNSNDLKNLLLNEIESNNVPNFQNLTLHLCAKYLHQAKNASGYALNPVANFHLRNGAQMYRLNWGCDLSARGIQKSLGIMVNYKYNLEKVPTNSARYINGKYIDAHEQVINLL</sequence>
<evidence type="ECO:0000313" key="3">
    <source>
        <dbReference type="Proteomes" id="UP000887540"/>
    </source>
</evidence>
<dbReference type="AlphaFoldDB" id="A0A914EB94"/>
<dbReference type="PANTHER" id="PTHR28641">
    <property type="match status" value="1"/>
</dbReference>
<dbReference type="FunFam" id="3.40.630.150:FF:000001">
    <property type="entry name" value="Malonyl-CoA decarboxylase, mitochondrial"/>
    <property type="match status" value="1"/>
</dbReference>
<dbReference type="GO" id="GO:0006633">
    <property type="term" value="P:fatty acid biosynthetic process"/>
    <property type="evidence" value="ECO:0007669"/>
    <property type="project" value="InterPro"/>
</dbReference>
<keyword evidence="3" id="KW-1185">Reference proteome</keyword>
<evidence type="ECO:0000259" key="2">
    <source>
        <dbReference type="Pfam" id="PF17408"/>
    </source>
</evidence>
<name>A0A914EB94_9BILA</name>
<proteinExistence type="predicted"/>
<dbReference type="GO" id="GO:0005782">
    <property type="term" value="C:peroxisomal matrix"/>
    <property type="evidence" value="ECO:0007669"/>
    <property type="project" value="TreeGrafter"/>
</dbReference>
<dbReference type="InterPro" id="IPR042303">
    <property type="entry name" value="Malonyl_CoA_deC_C_sf"/>
</dbReference>
<dbReference type="Proteomes" id="UP000887540">
    <property type="component" value="Unplaced"/>
</dbReference>
<dbReference type="Gene3D" id="1.20.140.90">
    <property type="entry name" value="Malonyl-CoA decarboxylase, oligemerization domain"/>
    <property type="match status" value="1"/>
</dbReference>
<dbReference type="InterPro" id="IPR038917">
    <property type="entry name" value="Malonyl_CoA_deC"/>
</dbReference>
<dbReference type="Gene3D" id="3.40.630.150">
    <property type="entry name" value="Malonyl-CoA decarboxylase, catalytic domain"/>
    <property type="match status" value="1"/>
</dbReference>
<dbReference type="InterPro" id="IPR035372">
    <property type="entry name" value="MCD_N"/>
</dbReference>
<evidence type="ECO:0000259" key="1">
    <source>
        <dbReference type="Pfam" id="PF05292"/>
    </source>
</evidence>
<feature type="domain" description="Malonyl-CoA decarboxylase N-terminal" evidence="2">
    <location>
        <begin position="17"/>
        <end position="102"/>
    </location>
</feature>
<dbReference type="Pfam" id="PF05292">
    <property type="entry name" value="MCD"/>
    <property type="match status" value="1"/>
</dbReference>
<organism evidence="3 4">
    <name type="scientific">Acrobeloides nanus</name>
    <dbReference type="NCBI Taxonomy" id="290746"/>
    <lineage>
        <taxon>Eukaryota</taxon>
        <taxon>Metazoa</taxon>
        <taxon>Ecdysozoa</taxon>
        <taxon>Nematoda</taxon>
        <taxon>Chromadorea</taxon>
        <taxon>Rhabditida</taxon>
        <taxon>Tylenchina</taxon>
        <taxon>Cephalobomorpha</taxon>
        <taxon>Cephaloboidea</taxon>
        <taxon>Cephalobidae</taxon>
        <taxon>Acrobeloides</taxon>
    </lineage>
</organism>
<feature type="domain" description="Malonyl-CoA decarboxylase C-terminal" evidence="1">
    <location>
        <begin position="106"/>
        <end position="363"/>
    </location>
</feature>
<dbReference type="Pfam" id="PF17408">
    <property type="entry name" value="MCD_N"/>
    <property type="match status" value="1"/>
</dbReference>
<evidence type="ECO:0000313" key="4">
    <source>
        <dbReference type="WBParaSite" id="ACRNAN_scaffold6615.g19386.t1"/>
    </source>
</evidence>